<dbReference type="EMBL" id="JANFQO010000015">
    <property type="protein sequence ID" value="MCQ4166202.1"/>
    <property type="molecule type" value="Genomic_DNA"/>
</dbReference>
<feature type="region of interest" description="Disordered" evidence="1">
    <location>
        <begin position="194"/>
        <end position="214"/>
    </location>
</feature>
<feature type="domain" description="DUF4123" evidence="2">
    <location>
        <begin position="20"/>
        <end position="138"/>
    </location>
</feature>
<evidence type="ECO:0000313" key="4">
    <source>
        <dbReference type="Proteomes" id="UP001165498"/>
    </source>
</evidence>
<organism evidence="3 4">
    <name type="scientific">Tahibacter harae</name>
    <dbReference type="NCBI Taxonomy" id="2963937"/>
    <lineage>
        <taxon>Bacteria</taxon>
        <taxon>Pseudomonadati</taxon>
        <taxon>Pseudomonadota</taxon>
        <taxon>Gammaproteobacteria</taxon>
        <taxon>Lysobacterales</taxon>
        <taxon>Rhodanobacteraceae</taxon>
        <taxon>Tahibacter</taxon>
    </lineage>
</organism>
<evidence type="ECO:0000259" key="2">
    <source>
        <dbReference type="Pfam" id="PF13503"/>
    </source>
</evidence>
<dbReference type="InterPro" id="IPR025391">
    <property type="entry name" value="DUF4123"/>
</dbReference>
<name>A0ABT1QV96_9GAMM</name>
<comment type="caution">
    <text evidence="3">The sequence shown here is derived from an EMBL/GenBank/DDBJ whole genome shotgun (WGS) entry which is preliminary data.</text>
</comment>
<proteinExistence type="predicted"/>
<evidence type="ECO:0000256" key="1">
    <source>
        <dbReference type="SAM" id="MobiDB-lite"/>
    </source>
</evidence>
<keyword evidence="4" id="KW-1185">Reference proteome</keyword>
<accession>A0ABT1QV96</accession>
<dbReference type="Proteomes" id="UP001165498">
    <property type="component" value="Unassembled WGS sequence"/>
</dbReference>
<dbReference type="Pfam" id="PF13503">
    <property type="entry name" value="DUF4123"/>
    <property type="match status" value="1"/>
</dbReference>
<reference evidence="3" key="1">
    <citation type="submission" date="2022-07" db="EMBL/GenBank/DDBJ databases">
        <title>Tahibacter sp., a new gammaproteobacterium isolated from the silt sample collected at pig farm.</title>
        <authorList>
            <person name="Chen H."/>
        </authorList>
    </citation>
    <scope>NUCLEOTIDE SEQUENCE</scope>
    <source>
        <strain evidence="3">P2K</strain>
    </source>
</reference>
<sequence length="214" mass="24287">MSPHFTQRILPTLCSADIPLYAIADAAQPANVLAWLRQRPIPSSSLYGGIRQRTLGHLAPYLLTYLPEHAVHWQELATRFWSRSCLYFVSGDAEPEAMRLHLKKSLQVMLPDKRIGLLRYYDPRAWLQFCRIATQAQMDTFFGDCVRAVHCEIDGGRRMMTVEIGAATAGNRLLGLPRAVDIYMHELIAPVPDNLRRQDQHGSDPHVPLRESLC</sequence>
<protein>
    <submittedName>
        <fullName evidence="3">DUF4123 domain-containing protein</fullName>
    </submittedName>
</protein>
<dbReference type="RefSeq" id="WP_255915394.1">
    <property type="nucleotide sequence ID" value="NZ_JANFQO010000015.1"/>
</dbReference>
<evidence type="ECO:0000313" key="3">
    <source>
        <dbReference type="EMBL" id="MCQ4166202.1"/>
    </source>
</evidence>
<gene>
    <name evidence="3" type="ORF">NM961_15890</name>
</gene>